<dbReference type="Gene3D" id="2.40.50.100">
    <property type="match status" value="1"/>
</dbReference>
<name>A0A841ZNN4_9LIST</name>
<dbReference type="UniPathway" id="UPA00094"/>
<sequence>MLSFDEIKQLIQLIDESNLDELKLEVDDTKIHLQKNSGAVAVVPQKQSPVVVPAVETASPVSEVASPAQSSAAEKVTEEDLEVITSPMVGTFYAAGSPDDAPYVQVGSKVSASTVVCVVEAMKLFNDITADVSGEIAEILVSNGELVEYGQPLFKVRKQ</sequence>
<comment type="pathway">
    <text evidence="3">Lipid metabolism; fatty acid biosynthesis.</text>
</comment>
<dbReference type="CDD" id="cd06850">
    <property type="entry name" value="biotinyl_domain"/>
    <property type="match status" value="1"/>
</dbReference>
<dbReference type="Pfam" id="PF00364">
    <property type="entry name" value="Biotin_lipoyl"/>
    <property type="match status" value="1"/>
</dbReference>
<keyword evidence="3" id="KW-0444">Lipid biosynthesis</keyword>
<keyword evidence="2 3" id="KW-0092">Biotin</keyword>
<keyword evidence="3" id="KW-0276">Fatty acid metabolism</keyword>
<dbReference type="Proteomes" id="UP000559885">
    <property type="component" value="Unassembled WGS sequence"/>
</dbReference>
<dbReference type="SUPFAM" id="SSF51230">
    <property type="entry name" value="Single hybrid motif"/>
    <property type="match status" value="1"/>
</dbReference>
<dbReference type="NCBIfam" id="TIGR00531">
    <property type="entry name" value="BCCP"/>
    <property type="match status" value="1"/>
</dbReference>
<dbReference type="RefSeq" id="WP_185372692.1">
    <property type="nucleotide sequence ID" value="NZ_JAARRM010000001.1"/>
</dbReference>
<dbReference type="InterPro" id="IPR050709">
    <property type="entry name" value="Biotin_Carboxyl_Carrier/Decarb"/>
</dbReference>
<gene>
    <name evidence="5" type="primary">accB</name>
    <name evidence="5" type="ORF">HB912_05415</name>
</gene>
<dbReference type="AlphaFoldDB" id="A0A841ZNN4"/>
<dbReference type="InterPro" id="IPR011053">
    <property type="entry name" value="Single_hybrid_motif"/>
</dbReference>
<dbReference type="GO" id="GO:0006633">
    <property type="term" value="P:fatty acid biosynthetic process"/>
    <property type="evidence" value="ECO:0007669"/>
    <property type="project" value="UniProtKB-UniPathway"/>
</dbReference>
<evidence type="ECO:0000256" key="3">
    <source>
        <dbReference type="RuleBase" id="RU364072"/>
    </source>
</evidence>
<evidence type="ECO:0000259" key="4">
    <source>
        <dbReference type="PROSITE" id="PS50968"/>
    </source>
</evidence>
<proteinExistence type="predicted"/>
<protein>
    <recommendedName>
        <fullName evidence="1 3">Biotin carboxyl carrier protein of acetyl-CoA carboxylase</fullName>
    </recommendedName>
</protein>
<dbReference type="InterPro" id="IPR000089">
    <property type="entry name" value="Biotin_lipoyl"/>
</dbReference>
<comment type="function">
    <text evidence="3">This protein is a component of the acetyl coenzyme A carboxylase complex; first, biotin carboxylase catalyzes the carboxylation of the carrier protein and then the transcarboxylase transfers the carboxyl group to form malonyl-CoA.</text>
</comment>
<comment type="caution">
    <text evidence="5">The sequence shown here is derived from an EMBL/GenBank/DDBJ whole genome shotgun (WGS) entry which is preliminary data.</text>
</comment>
<evidence type="ECO:0000256" key="1">
    <source>
        <dbReference type="ARBA" id="ARBA00017562"/>
    </source>
</evidence>
<evidence type="ECO:0000256" key="2">
    <source>
        <dbReference type="ARBA" id="ARBA00023267"/>
    </source>
</evidence>
<feature type="domain" description="Lipoyl-binding" evidence="4">
    <location>
        <begin position="81"/>
        <end position="157"/>
    </location>
</feature>
<dbReference type="PRINTS" id="PR01071">
    <property type="entry name" value="ACOABIOTINCC"/>
</dbReference>
<keyword evidence="3" id="KW-0443">Lipid metabolism</keyword>
<organism evidence="5 6">
    <name type="scientific">Listeria aquatica</name>
    <dbReference type="NCBI Taxonomy" id="1494960"/>
    <lineage>
        <taxon>Bacteria</taxon>
        <taxon>Bacillati</taxon>
        <taxon>Bacillota</taxon>
        <taxon>Bacilli</taxon>
        <taxon>Bacillales</taxon>
        <taxon>Listeriaceae</taxon>
        <taxon>Listeria</taxon>
    </lineage>
</organism>
<dbReference type="InterPro" id="IPR001249">
    <property type="entry name" value="AcCoA_biotinCC"/>
</dbReference>
<keyword evidence="3" id="KW-0275">Fatty acid biosynthesis</keyword>
<evidence type="ECO:0000313" key="5">
    <source>
        <dbReference type="EMBL" id="MBC1521092.1"/>
    </source>
</evidence>
<dbReference type="PROSITE" id="PS50968">
    <property type="entry name" value="BIOTINYL_LIPOYL"/>
    <property type="match status" value="1"/>
</dbReference>
<accession>A0A841ZNN4</accession>
<dbReference type="GO" id="GO:0003989">
    <property type="term" value="F:acetyl-CoA carboxylase activity"/>
    <property type="evidence" value="ECO:0007669"/>
    <property type="project" value="InterPro"/>
</dbReference>
<dbReference type="PANTHER" id="PTHR45266">
    <property type="entry name" value="OXALOACETATE DECARBOXYLASE ALPHA CHAIN"/>
    <property type="match status" value="1"/>
</dbReference>
<evidence type="ECO:0000313" key="6">
    <source>
        <dbReference type="Proteomes" id="UP000559885"/>
    </source>
</evidence>
<dbReference type="PANTHER" id="PTHR45266:SF3">
    <property type="entry name" value="OXALOACETATE DECARBOXYLASE ALPHA CHAIN"/>
    <property type="match status" value="1"/>
</dbReference>
<dbReference type="GO" id="GO:0009317">
    <property type="term" value="C:acetyl-CoA carboxylase complex"/>
    <property type="evidence" value="ECO:0007669"/>
    <property type="project" value="InterPro"/>
</dbReference>
<dbReference type="EMBL" id="JAARRM010000001">
    <property type="protein sequence ID" value="MBC1521092.1"/>
    <property type="molecule type" value="Genomic_DNA"/>
</dbReference>
<reference evidence="5 6" key="1">
    <citation type="submission" date="2020-03" db="EMBL/GenBank/DDBJ databases">
        <title>Soil Listeria distribution.</title>
        <authorList>
            <person name="Liao J."/>
            <person name="Wiedmann M."/>
        </authorList>
    </citation>
    <scope>NUCLEOTIDE SEQUENCE [LARGE SCALE GENOMIC DNA]</scope>
    <source>
        <strain evidence="5 6">FSL L7-1507</strain>
    </source>
</reference>